<comment type="caution">
    <text evidence="1">The sequence shown here is derived from an EMBL/GenBank/DDBJ whole genome shotgun (WGS) entry which is preliminary data.</text>
</comment>
<dbReference type="Proteomes" id="UP000234632">
    <property type="component" value="Unassembled WGS sequence"/>
</dbReference>
<sequence length="311" mass="33131">MTALDFTSPKSVVDQALEKKLVMLPSGITAALSKTEPDNLAALLGAGSPVASTTVGTAGAPALSPAPRELRLMIHRITCTQKVGFELTDWDGIDQILCGGLGWNSLVDPDTIGPGTTTSPHYRKVPQFEIGKFRKDGQAVDLRPDRAFCSWDLRLPGGWPRFFFGDIRLAERDSGQDFAAFLKLLWDQIAPQVIDLVSKIVEDAAKGAAQGASAGSVAGVGGTAASGQVWLLVAGPLAGAALGAAMGALTSWFVEDTKDDILEAADLPLTEVLMDQTSGFAGRNKTEMRTIEYVRAGSTGRYRIQYYWLLS</sequence>
<reference evidence="1 2" key="1">
    <citation type="submission" date="2015-12" db="EMBL/GenBank/DDBJ databases">
        <authorList>
            <person name="Shamseldin A."/>
            <person name="Moawad H."/>
            <person name="Abd El-Rahim W.M."/>
            <person name="Sadowsky M.J."/>
        </authorList>
    </citation>
    <scope>NUCLEOTIDE SEQUENCE [LARGE SCALE GENOMIC DNA]</scope>
    <source>
        <strain evidence="1 2">S43</strain>
    </source>
</reference>
<protein>
    <submittedName>
        <fullName evidence="1">Uncharacterized protein</fullName>
    </submittedName>
</protein>
<gene>
    <name evidence="1" type="ORF">AUQ48_14395</name>
</gene>
<dbReference type="EMBL" id="LOMZ01000001">
    <property type="protein sequence ID" value="PLC13185.1"/>
    <property type="molecule type" value="Genomic_DNA"/>
</dbReference>
<name>A0A2N4T4N4_9MICC</name>
<accession>A0A2N4T4N4</accession>
<dbReference type="AlphaFoldDB" id="A0A2N4T4N4"/>
<evidence type="ECO:0000313" key="1">
    <source>
        <dbReference type="EMBL" id="PLC13185.1"/>
    </source>
</evidence>
<organism evidence="1 2">
    <name type="scientific">Kocuria flava</name>
    <dbReference type="NCBI Taxonomy" id="446860"/>
    <lineage>
        <taxon>Bacteria</taxon>
        <taxon>Bacillati</taxon>
        <taxon>Actinomycetota</taxon>
        <taxon>Actinomycetes</taxon>
        <taxon>Micrococcales</taxon>
        <taxon>Micrococcaceae</taxon>
        <taxon>Kocuria</taxon>
    </lineage>
</organism>
<proteinExistence type="predicted"/>
<evidence type="ECO:0000313" key="2">
    <source>
        <dbReference type="Proteomes" id="UP000234632"/>
    </source>
</evidence>